<dbReference type="RefSeq" id="WP_135300339.1">
    <property type="nucleotide sequence ID" value="NZ_CP061864.1"/>
</dbReference>
<name>A0A5F0YRH9_PHODP</name>
<keyword evidence="1" id="KW-0614">Plasmid</keyword>
<protein>
    <submittedName>
        <fullName evidence="1">Fimbria/pilus outer membrane usher protein</fullName>
    </submittedName>
</protein>
<accession>A0A5F0YRH9</accession>
<reference evidence="1 2" key="1">
    <citation type="submission" date="2020-09" db="EMBL/GenBank/DDBJ databases">
        <title>Complete, closed and curated genome sequences of Photobacterium damselae subsp. piscicida isolates from Australia indicate localised evolution and additional plasmid-borne pathogenicity mechanisms.</title>
        <authorList>
            <person name="Baseggio L."/>
            <person name="Silayeva O."/>
            <person name="Buller N."/>
            <person name="Landos M."/>
            <person name="Engelstaedter J."/>
            <person name="Barnes A.C."/>
        </authorList>
    </citation>
    <scope>NUCLEOTIDE SEQUENCE [LARGE SCALE GENOMIC DNA]</scope>
    <source>
        <strain evidence="1 2">AS-16-0540-1</strain>
        <plasmid evidence="1 2">pPHDP70</plasmid>
    </source>
</reference>
<dbReference type="GO" id="GO:0009297">
    <property type="term" value="P:pilus assembly"/>
    <property type="evidence" value="ECO:0007669"/>
    <property type="project" value="InterPro"/>
</dbReference>
<sequence>MSMMLLLITLSQDKSNLEYDLEAIKSLGGNENLLKIMTETDLDSSVFYKINVNGDSYGKVPITELNDIYSNESLLTKLNEIVGYDRLSRKEKNEIHINIDIITHELNILIPREILDEYKRAKSVGSFVINYRYDGFYNKVYSYNSYLDTKFIVNGFTINNKFYLSEKHKKLQSSYIEHVSADFNRHLVGDNYLRDSMFSGIPFIGYQVTPYNNKVKVIGKNKNKYYFASTASLVQVIQNDEIIYSKDIPPGRFYLPKLELSSSEKAYIRVSGNDGRIITYPYLIEEKYSFSNENWHSFSIGYTKNSNKYFSSLTYGKKSFAIGFLIGEDTTNLAADFQWNNESYSITTLNKFSLLNDIGIMSVSSVSKNLKKDNNLSVNYFYSNDYKLFNVNSETSNYIDLNYSGSILNINTRYQLGFSHDFFRSKNRYYIGIGRNFKYFNFFLSGSYIYDLDLSLNINIPISRNKTLSSYTTYSNELFSNNINYTHRYNQDIRYNIGTSFNNKEKQDIYIKGTKTSNITDITTRVLKSKDSYAYGLNLNGSILASKKGVHLTPITISDTSSLVNIKNNSDYKIKGKGYTIGSKDRQIIENIQPFNKNKIVISTEDINGNVKGSIYKTITPLFGNTYLTNFNINSSILYIYKILINNKTPPLGSIIKTSSGEYLGQIGLDGFFALDKKIKNIVIVFKNKNCDIKIDDINETNSVNKINKTC</sequence>
<proteinExistence type="predicted"/>
<dbReference type="EMBL" id="CP061857">
    <property type="protein sequence ID" value="QOD59030.1"/>
    <property type="molecule type" value="Genomic_DNA"/>
</dbReference>
<evidence type="ECO:0000313" key="1">
    <source>
        <dbReference type="EMBL" id="QOD59030.1"/>
    </source>
</evidence>
<dbReference type="AlphaFoldDB" id="A0A5F0YRH9"/>
<dbReference type="GO" id="GO:0015473">
    <property type="term" value="F:fimbrial usher porin activity"/>
    <property type="evidence" value="ECO:0007669"/>
    <property type="project" value="InterPro"/>
</dbReference>
<organism evidence="1 2">
    <name type="scientific">Photobacterium damsela subsp. piscicida</name>
    <name type="common">Pasteurella piscicida</name>
    <dbReference type="NCBI Taxonomy" id="38294"/>
    <lineage>
        <taxon>Bacteria</taxon>
        <taxon>Pseudomonadati</taxon>
        <taxon>Pseudomonadota</taxon>
        <taxon>Gammaproteobacteria</taxon>
        <taxon>Vibrionales</taxon>
        <taxon>Vibrionaceae</taxon>
        <taxon>Photobacterium</taxon>
    </lineage>
</organism>
<dbReference type="Proteomes" id="UP000516656">
    <property type="component" value="Plasmid pPHDP70"/>
</dbReference>
<dbReference type="InterPro" id="IPR000015">
    <property type="entry name" value="Fimb_usher"/>
</dbReference>
<gene>
    <name evidence="1" type="ORF">IC627_22665</name>
</gene>
<dbReference type="Gene3D" id="2.60.40.3110">
    <property type="match status" value="1"/>
</dbReference>
<evidence type="ECO:0000313" key="2">
    <source>
        <dbReference type="Proteomes" id="UP000516656"/>
    </source>
</evidence>
<dbReference type="Pfam" id="PF00577">
    <property type="entry name" value="Usher"/>
    <property type="match status" value="1"/>
</dbReference>
<dbReference type="GO" id="GO:0016020">
    <property type="term" value="C:membrane"/>
    <property type="evidence" value="ECO:0007669"/>
    <property type="project" value="InterPro"/>
</dbReference>
<geneLocation type="plasmid" evidence="1 2">
    <name>pPHDP70</name>
</geneLocation>